<dbReference type="GO" id="GO:0003677">
    <property type="term" value="F:DNA binding"/>
    <property type="evidence" value="ECO:0007669"/>
    <property type="project" value="InterPro"/>
</dbReference>
<feature type="region of interest" description="Disordered" evidence="1">
    <location>
        <begin position="792"/>
        <end position="850"/>
    </location>
</feature>
<dbReference type="SMART" id="SM00487">
    <property type="entry name" value="DEXDc"/>
    <property type="match status" value="1"/>
</dbReference>
<dbReference type="InterPro" id="IPR014001">
    <property type="entry name" value="Helicase_ATP-bd"/>
</dbReference>
<dbReference type="SUPFAM" id="SSF52540">
    <property type="entry name" value="P-loop containing nucleoside triphosphate hydrolases"/>
    <property type="match status" value="1"/>
</dbReference>
<accession>A0A6J5YU47</accession>
<proteinExistence type="predicted"/>
<dbReference type="PROSITE" id="PS51194">
    <property type="entry name" value="HELICASE_CTER"/>
    <property type="match status" value="1"/>
</dbReference>
<dbReference type="InterPro" id="IPR001650">
    <property type="entry name" value="Helicase_C-like"/>
</dbReference>
<protein>
    <submittedName>
        <fullName evidence="4">Unannotated protein</fullName>
    </submittedName>
</protein>
<dbReference type="AlphaFoldDB" id="A0A6J5YU47"/>
<evidence type="ECO:0000256" key="1">
    <source>
        <dbReference type="SAM" id="MobiDB-lite"/>
    </source>
</evidence>
<dbReference type="InterPro" id="IPR006935">
    <property type="entry name" value="Helicase/UvrB_N"/>
</dbReference>
<feature type="domain" description="Helicase ATP-binding" evidence="2">
    <location>
        <begin position="188"/>
        <end position="318"/>
    </location>
</feature>
<dbReference type="InterPro" id="IPR027417">
    <property type="entry name" value="P-loop_NTPase"/>
</dbReference>
<organism evidence="4">
    <name type="scientific">freshwater metagenome</name>
    <dbReference type="NCBI Taxonomy" id="449393"/>
    <lineage>
        <taxon>unclassified sequences</taxon>
        <taxon>metagenomes</taxon>
        <taxon>ecological metagenomes</taxon>
    </lineage>
</organism>
<dbReference type="PANTHER" id="PTHR47396">
    <property type="entry name" value="TYPE I RESTRICTION ENZYME ECOKI R PROTEIN"/>
    <property type="match status" value="1"/>
</dbReference>
<gene>
    <name evidence="4" type="ORF">UFOPK3547_00022</name>
</gene>
<dbReference type="Pfam" id="PF04851">
    <property type="entry name" value="ResIII"/>
    <property type="match status" value="1"/>
</dbReference>
<reference evidence="4" key="1">
    <citation type="submission" date="2020-05" db="EMBL/GenBank/DDBJ databases">
        <authorList>
            <person name="Chiriac C."/>
            <person name="Salcher M."/>
            <person name="Ghai R."/>
            <person name="Kavagutti S V."/>
        </authorList>
    </citation>
    <scope>NUCLEOTIDE SEQUENCE</scope>
</reference>
<feature type="compositionally biased region" description="Low complexity" evidence="1">
    <location>
        <begin position="818"/>
        <end position="827"/>
    </location>
</feature>
<feature type="region of interest" description="Disordered" evidence="1">
    <location>
        <begin position="170"/>
        <end position="190"/>
    </location>
</feature>
<dbReference type="GO" id="GO:0016787">
    <property type="term" value="F:hydrolase activity"/>
    <property type="evidence" value="ECO:0007669"/>
    <property type="project" value="InterPro"/>
</dbReference>
<sequence length="850" mass="93894">MAQAAGPVPTGKEIERAEAFTLERFVHPGEAVEVALAPGTPRARALWSALEELDEGAKLPSTKWRRAWSLLLGLERVLSEEEPHLADGTVLNPHQVDALSGTLTALLAARMKTDDLEIAEPVFDVGEQPLEEIAPDDEELAAELAALDEEHAEDEDEEGDEEIEEIEVEVDQIESPDATDEDIDSEALDDPNADKRFWFEHATGAGKTVAAMGFVDASRTGGILILTHRRNLVDQFNDEIRTRGYSSRICGPLLGDEGLDLSGPVTVETYQWFVRNAGNISSAYTIVICDEAHTALGEKTSAAIREWTGPVFIGMTATGALIARHVTDLFPTQTSRFDLAQAARRGVISPLRCLRIPPGPGVRTIANVPLRKGEVDIEFDQEMLAELLDQTPFNMAIADLYNTRFNGVPGVVYTAGVQHAYNVAEAFRNLNIKAEAVSGETPKRELAEILARYEAGDIDVLVNAQLLAEGWNSPRATVCMHLAPTASKRIYQQRVGRVTRRHPGKEAGVVVDFVHPATRHDDPVVTLHSLLERDVYRGGAIVVGPVRRGRGRRVRVERRVLPVTAGEERRHEVFERELWRIGVENLDFGEKHMWAALAGARVAPSGWRRARAMLQFDRTGELKRRFLLTVVERNEHSALRIRALQEIAALKDPEAFDLAVEMIEGWNKEQRREGSKVCLQALADKRIGGRDQATGWIWRLADYTRELHEQYAVQRWPETKRLLGLLVNSSGGAHARNARRLVQAIREQDRRLQVAVLAAAVAHTPEAEEVLRGARTRLARKPGACSRELLRNFPKGKGRRNRSRRRRRSGAKAPGTEAANGANAANGRQSKADDPGGPEPDGTTEDQAAA</sequence>
<dbReference type="Gene3D" id="3.40.50.300">
    <property type="entry name" value="P-loop containing nucleotide triphosphate hydrolases"/>
    <property type="match status" value="2"/>
</dbReference>
<dbReference type="InterPro" id="IPR050742">
    <property type="entry name" value="Helicase_Restrict-Modif_Enz"/>
</dbReference>
<evidence type="ECO:0000259" key="2">
    <source>
        <dbReference type="PROSITE" id="PS51192"/>
    </source>
</evidence>
<dbReference type="EMBL" id="CAESAN010000001">
    <property type="protein sequence ID" value="CAB4333771.1"/>
    <property type="molecule type" value="Genomic_DNA"/>
</dbReference>
<name>A0A6J5YU47_9ZZZZ</name>
<dbReference type="SMART" id="SM00490">
    <property type="entry name" value="HELICc"/>
    <property type="match status" value="1"/>
</dbReference>
<dbReference type="PANTHER" id="PTHR47396:SF1">
    <property type="entry name" value="ATP-DEPENDENT HELICASE IRC3-RELATED"/>
    <property type="match status" value="1"/>
</dbReference>
<evidence type="ECO:0000259" key="3">
    <source>
        <dbReference type="PROSITE" id="PS51194"/>
    </source>
</evidence>
<dbReference type="GO" id="GO:0005524">
    <property type="term" value="F:ATP binding"/>
    <property type="evidence" value="ECO:0007669"/>
    <property type="project" value="InterPro"/>
</dbReference>
<dbReference type="Pfam" id="PF00271">
    <property type="entry name" value="Helicase_C"/>
    <property type="match status" value="1"/>
</dbReference>
<feature type="domain" description="Helicase C-terminal" evidence="3">
    <location>
        <begin position="396"/>
        <end position="550"/>
    </location>
</feature>
<feature type="compositionally biased region" description="Basic residues" evidence="1">
    <location>
        <begin position="794"/>
        <end position="810"/>
    </location>
</feature>
<dbReference type="PROSITE" id="PS51192">
    <property type="entry name" value="HELICASE_ATP_BIND_1"/>
    <property type="match status" value="1"/>
</dbReference>
<evidence type="ECO:0000313" key="4">
    <source>
        <dbReference type="EMBL" id="CAB4333771.1"/>
    </source>
</evidence>
<dbReference type="GO" id="GO:0005829">
    <property type="term" value="C:cytosol"/>
    <property type="evidence" value="ECO:0007669"/>
    <property type="project" value="TreeGrafter"/>
</dbReference>